<dbReference type="STRING" id="742152.A0A2H3J7E8"/>
<dbReference type="OrthoDB" id="3366659at2759"/>
<dbReference type="EMBL" id="KB467942">
    <property type="protein sequence ID" value="PCH37861.1"/>
    <property type="molecule type" value="Genomic_DNA"/>
</dbReference>
<feature type="region of interest" description="Disordered" evidence="1">
    <location>
        <begin position="128"/>
        <end position="148"/>
    </location>
</feature>
<evidence type="ECO:0000256" key="1">
    <source>
        <dbReference type="SAM" id="MobiDB-lite"/>
    </source>
</evidence>
<evidence type="ECO:0000313" key="2">
    <source>
        <dbReference type="EMBL" id="PCH37861.1"/>
    </source>
</evidence>
<proteinExistence type="predicted"/>
<dbReference type="PANTHER" id="PTHR41390">
    <property type="entry name" value="CHROMOSOME 7, WHOLE GENOME SHOTGUN SEQUENCE"/>
    <property type="match status" value="1"/>
</dbReference>
<organism evidence="2 3">
    <name type="scientific">Wolfiporia cocos (strain MD-104)</name>
    <name type="common">Brown rot fungus</name>
    <dbReference type="NCBI Taxonomy" id="742152"/>
    <lineage>
        <taxon>Eukaryota</taxon>
        <taxon>Fungi</taxon>
        <taxon>Dikarya</taxon>
        <taxon>Basidiomycota</taxon>
        <taxon>Agaricomycotina</taxon>
        <taxon>Agaricomycetes</taxon>
        <taxon>Polyporales</taxon>
        <taxon>Phaeolaceae</taxon>
        <taxon>Wolfiporia</taxon>
    </lineage>
</organism>
<sequence>MSSAINGGVVGAVFFSFREYIASPALLSALSDTSYPRRIRELKASREMARRSGDKLTYWDMRLFKIPDTLVSGAFTGGVLNVYKRGPAGLVPGATTAGLVCTFLQLAFNEFDIARVKYVSRRLQEPRESGFTPAISENTAQVQDPEERPKSFLERMLIKLGGQQVSDEEYLDRLKYKRDHLLQRIAELEKERETEESSSKPDSSKPGVS</sequence>
<feature type="compositionally biased region" description="Basic and acidic residues" evidence="1">
    <location>
        <begin position="187"/>
        <end position="203"/>
    </location>
</feature>
<dbReference type="PANTHER" id="PTHR41390:SF1">
    <property type="entry name" value="NADH-UBIQUINONE OXIDOREDUCTASE 213 KDA SUBUNIT"/>
    <property type="match status" value="1"/>
</dbReference>
<dbReference type="OMA" id="CMFLQLA"/>
<keyword evidence="3" id="KW-1185">Reference proteome</keyword>
<feature type="region of interest" description="Disordered" evidence="1">
    <location>
        <begin position="187"/>
        <end position="209"/>
    </location>
</feature>
<dbReference type="AlphaFoldDB" id="A0A2H3J7E8"/>
<evidence type="ECO:0000313" key="3">
    <source>
        <dbReference type="Proteomes" id="UP000218811"/>
    </source>
</evidence>
<accession>A0A2H3J7E8</accession>
<protein>
    <submittedName>
        <fullName evidence="2">Uncharacterized protein</fullName>
    </submittedName>
</protein>
<name>A0A2H3J7E8_WOLCO</name>
<reference evidence="2 3" key="1">
    <citation type="journal article" date="2012" name="Science">
        <title>The Paleozoic origin of enzymatic lignin decomposition reconstructed from 31 fungal genomes.</title>
        <authorList>
            <person name="Floudas D."/>
            <person name="Binder M."/>
            <person name="Riley R."/>
            <person name="Barry K."/>
            <person name="Blanchette R.A."/>
            <person name="Henrissat B."/>
            <person name="Martinez A.T."/>
            <person name="Otillar R."/>
            <person name="Spatafora J.W."/>
            <person name="Yadav J.S."/>
            <person name="Aerts A."/>
            <person name="Benoit I."/>
            <person name="Boyd A."/>
            <person name="Carlson A."/>
            <person name="Copeland A."/>
            <person name="Coutinho P.M."/>
            <person name="de Vries R.P."/>
            <person name="Ferreira P."/>
            <person name="Findley K."/>
            <person name="Foster B."/>
            <person name="Gaskell J."/>
            <person name="Glotzer D."/>
            <person name="Gorecki P."/>
            <person name="Heitman J."/>
            <person name="Hesse C."/>
            <person name="Hori C."/>
            <person name="Igarashi K."/>
            <person name="Jurgens J.A."/>
            <person name="Kallen N."/>
            <person name="Kersten P."/>
            <person name="Kohler A."/>
            <person name="Kuees U."/>
            <person name="Kumar T.K.A."/>
            <person name="Kuo A."/>
            <person name="LaButti K."/>
            <person name="Larrondo L.F."/>
            <person name="Lindquist E."/>
            <person name="Ling A."/>
            <person name="Lombard V."/>
            <person name="Lucas S."/>
            <person name="Lundell T."/>
            <person name="Martin R."/>
            <person name="McLaughlin D.J."/>
            <person name="Morgenstern I."/>
            <person name="Morin E."/>
            <person name="Murat C."/>
            <person name="Nagy L.G."/>
            <person name="Nolan M."/>
            <person name="Ohm R.A."/>
            <person name="Patyshakuliyeva A."/>
            <person name="Rokas A."/>
            <person name="Ruiz-Duenas F.J."/>
            <person name="Sabat G."/>
            <person name="Salamov A."/>
            <person name="Samejima M."/>
            <person name="Schmutz J."/>
            <person name="Slot J.C."/>
            <person name="St John F."/>
            <person name="Stenlid J."/>
            <person name="Sun H."/>
            <person name="Sun S."/>
            <person name="Syed K."/>
            <person name="Tsang A."/>
            <person name="Wiebenga A."/>
            <person name="Young D."/>
            <person name="Pisabarro A."/>
            <person name="Eastwood D.C."/>
            <person name="Martin F."/>
            <person name="Cullen D."/>
            <person name="Grigoriev I.V."/>
            <person name="Hibbett D.S."/>
        </authorList>
    </citation>
    <scope>NUCLEOTIDE SEQUENCE [LARGE SCALE GENOMIC DNA]</scope>
    <source>
        <strain evidence="2 3">MD-104</strain>
    </source>
</reference>
<gene>
    <name evidence="2" type="ORF">WOLCODRAFT_95998</name>
</gene>
<dbReference type="Proteomes" id="UP000218811">
    <property type="component" value="Unassembled WGS sequence"/>
</dbReference>